<dbReference type="PANTHER" id="PTHR33388:SF2">
    <property type="entry name" value="PROTEIN SPOROCYTELESS"/>
    <property type="match status" value="1"/>
</dbReference>
<protein>
    <submittedName>
        <fullName evidence="5">Uncharacterized protein</fullName>
    </submittedName>
</protein>
<evidence type="ECO:0000256" key="2">
    <source>
        <dbReference type="ARBA" id="ARBA00023015"/>
    </source>
</evidence>
<organism evidence="5 6">
    <name type="scientific">Ensete ventricosum</name>
    <name type="common">Abyssinian banana</name>
    <name type="synonym">Musa ensete</name>
    <dbReference type="NCBI Taxonomy" id="4639"/>
    <lineage>
        <taxon>Eukaryota</taxon>
        <taxon>Viridiplantae</taxon>
        <taxon>Streptophyta</taxon>
        <taxon>Embryophyta</taxon>
        <taxon>Tracheophyta</taxon>
        <taxon>Spermatophyta</taxon>
        <taxon>Magnoliopsida</taxon>
        <taxon>Liliopsida</taxon>
        <taxon>Zingiberales</taxon>
        <taxon>Musaceae</taxon>
        <taxon>Ensete</taxon>
    </lineage>
</organism>
<feature type="region of interest" description="Disordered" evidence="4">
    <location>
        <begin position="1"/>
        <end position="34"/>
    </location>
</feature>
<dbReference type="Proteomes" id="UP001222027">
    <property type="component" value="Unassembled WGS sequence"/>
</dbReference>
<evidence type="ECO:0000256" key="4">
    <source>
        <dbReference type="SAM" id="MobiDB-lite"/>
    </source>
</evidence>
<proteinExistence type="predicted"/>
<reference evidence="5 6" key="1">
    <citation type="submission" date="2022-12" db="EMBL/GenBank/DDBJ databases">
        <title>Chromosome-scale assembly of the Ensete ventricosum genome.</title>
        <authorList>
            <person name="Dussert Y."/>
            <person name="Stocks J."/>
            <person name="Wendawek A."/>
            <person name="Woldeyes F."/>
            <person name="Nichols R.A."/>
            <person name="Borrell J.S."/>
        </authorList>
    </citation>
    <scope>NUCLEOTIDE SEQUENCE [LARGE SCALE GENOMIC DNA]</scope>
    <source>
        <strain evidence="6">cv. Maze</strain>
        <tissue evidence="5">Seeds</tissue>
    </source>
</reference>
<evidence type="ECO:0000313" key="5">
    <source>
        <dbReference type="EMBL" id="KAJ8483745.1"/>
    </source>
</evidence>
<keyword evidence="6" id="KW-1185">Reference proteome</keyword>
<feature type="region of interest" description="Disordered" evidence="4">
    <location>
        <begin position="276"/>
        <end position="295"/>
    </location>
</feature>
<evidence type="ECO:0000256" key="3">
    <source>
        <dbReference type="ARBA" id="ARBA00023163"/>
    </source>
</evidence>
<keyword evidence="1" id="KW-0678">Repressor</keyword>
<dbReference type="PANTHER" id="PTHR33388">
    <property type="entry name" value="OS01G0212500 PROTEIN"/>
    <property type="match status" value="1"/>
</dbReference>
<gene>
    <name evidence="5" type="ORF">OPV22_016230</name>
</gene>
<accession>A0AAV8PE27</accession>
<comment type="caution">
    <text evidence="5">The sequence shown here is derived from an EMBL/GenBank/DDBJ whole genome shotgun (WGS) entry which is preliminary data.</text>
</comment>
<feature type="compositionally biased region" description="Low complexity" evidence="4">
    <location>
        <begin position="276"/>
        <end position="286"/>
    </location>
</feature>
<keyword evidence="3" id="KW-0804">Transcription</keyword>
<sequence length="295" mass="31153">MATSFFLWPSDQHKADDGGGGGGPTAEAKVEAATGKAKGRKGCGAKVVLPKRPPQRGLGVAQLERLRLQERWNKLTELDFGPSGDNTHFLQPHPLLGSKSYGNLVHHQLTPVAAAAVYGAPIALSRSHPTDGYLPSYCSIVQAPLTFGGTAAAAASAIPAVHRDQCLQARFRVGSPSLELPSCQNPQCEFCARKKRLFGNDLGDNVANGADYLDMDLAAGMAVDLDGGCTQWKAKLTNERELTIKEFDFFPPNSRSASNDGSSSKLVNREGCDAISTSSAAASSTSPDLSLKLSL</sequence>
<dbReference type="EMBL" id="JAQQAF010000005">
    <property type="protein sequence ID" value="KAJ8483745.1"/>
    <property type="molecule type" value="Genomic_DNA"/>
</dbReference>
<dbReference type="InterPro" id="IPR040356">
    <property type="entry name" value="SPEAR"/>
</dbReference>
<evidence type="ECO:0000256" key="1">
    <source>
        <dbReference type="ARBA" id="ARBA00022491"/>
    </source>
</evidence>
<dbReference type="GO" id="GO:0003700">
    <property type="term" value="F:DNA-binding transcription factor activity"/>
    <property type="evidence" value="ECO:0007669"/>
    <property type="project" value="InterPro"/>
</dbReference>
<dbReference type="AlphaFoldDB" id="A0AAV8PE27"/>
<name>A0AAV8PE27_ENSVE</name>
<keyword evidence="2" id="KW-0805">Transcription regulation</keyword>
<evidence type="ECO:0000313" key="6">
    <source>
        <dbReference type="Proteomes" id="UP001222027"/>
    </source>
</evidence>